<evidence type="ECO:0000313" key="1">
    <source>
        <dbReference type="EMBL" id="KAH6640901.1"/>
    </source>
</evidence>
<dbReference type="Proteomes" id="UP000724584">
    <property type="component" value="Unassembled WGS sequence"/>
</dbReference>
<reference evidence="1 2" key="1">
    <citation type="journal article" date="2021" name="Nat. Commun.">
        <title>Genetic determinants of endophytism in the Arabidopsis root mycobiome.</title>
        <authorList>
            <person name="Mesny F."/>
            <person name="Miyauchi S."/>
            <person name="Thiergart T."/>
            <person name="Pickel B."/>
            <person name="Atanasova L."/>
            <person name="Karlsson M."/>
            <person name="Huettel B."/>
            <person name="Barry K.W."/>
            <person name="Haridas S."/>
            <person name="Chen C."/>
            <person name="Bauer D."/>
            <person name="Andreopoulos W."/>
            <person name="Pangilinan J."/>
            <person name="LaButti K."/>
            <person name="Riley R."/>
            <person name="Lipzen A."/>
            <person name="Clum A."/>
            <person name="Drula E."/>
            <person name="Henrissat B."/>
            <person name="Kohler A."/>
            <person name="Grigoriev I.V."/>
            <person name="Martin F.M."/>
            <person name="Hacquard S."/>
        </authorList>
    </citation>
    <scope>NUCLEOTIDE SEQUENCE [LARGE SCALE GENOMIC DNA]</scope>
    <source>
        <strain evidence="1 2">MPI-SDFR-AT-0079</strain>
    </source>
</reference>
<organism evidence="1 2">
    <name type="scientific">Chaetomium tenue</name>
    <dbReference type="NCBI Taxonomy" id="1854479"/>
    <lineage>
        <taxon>Eukaryota</taxon>
        <taxon>Fungi</taxon>
        <taxon>Dikarya</taxon>
        <taxon>Ascomycota</taxon>
        <taxon>Pezizomycotina</taxon>
        <taxon>Sordariomycetes</taxon>
        <taxon>Sordariomycetidae</taxon>
        <taxon>Sordariales</taxon>
        <taxon>Chaetomiaceae</taxon>
        <taxon>Chaetomium</taxon>
    </lineage>
</organism>
<comment type="caution">
    <text evidence="1">The sequence shown here is derived from an EMBL/GenBank/DDBJ whole genome shotgun (WGS) entry which is preliminary data.</text>
</comment>
<dbReference type="EMBL" id="JAGIZQ010000002">
    <property type="protein sequence ID" value="KAH6640901.1"/>
    <property type="molecule type" value="Genomic_DNA"/>
</dbReference>
<evidence type="ECO:0000313" key="2">
    <source>
        <dbReference type="Proteomes" id="UP000724584"/>
    </source>
</evidence>
<keyword evidence="2" id="KW-1185">Reference proteome</keyword>
<protein>
    <submittedName>
        <fullName evidence="1">Uncharacterized protein</fullName>
    </submittedName>
</protein>
<proteinExistence type="predicted"/>
<sequence>MGSTFAIIKTLIVPAVISLMLFLAATFVLVPLWQRYRNRYSQYLPLETISNQTLSLRARLQSAILRFMAPSAWRARASDGIVVAERNSFDSEEGEELGDVDETTARRVLDQQRGDPVDSTRRLSRDLEEGFMDDSDDDSEGEVERAGVTINIFGARR</sequence>
<gene>
    <name evidence="1" type="ORF">F5144DRAFT_599574</name>
</gene>
<accession>A0ACB7PJL4</accession>
<name>A0ACB7PJL4_9PEZI</name>